<dbReference type="RefSeq" id="WP_341834157.1">
    <property type="nucleotide sequence ID" value="NZ_CP149822.1"/>
</dbReference>
<protein>
    <recommendedName>
        <fullName evidence="3">Bacteriocin</fullName>
    </recommendedName>
</protein>
<keyword evidence="2" id="KW-1185">Reference proteome</keyword>
<accession>A0ABZ2YIR3</accession>
<dbReference type="EMBL" id="CP149822">
    <property type="protein sequence ID" value="WZN39157.1"/>
    <property type="molecule type" value="Genomic_DNA"/>
</dbReference>
<sequence length="74" mass="7403">MENFKLEELGCEELTQLEATDTQGGLLDIGGLLNGLLGGILGGGEGNPVGGLLSTVTNLLNSLLGGLGGIVRPL</sequence>
<name>A0ABZ2YIR3_9BACT</name>
<reference evidence="2" key="1">
    <citation type="submission" date="2024-03" db="EMBL/GenBank/DDBJ databases">
        <title>Chitinophaga horti sp. nov., isolated from garden soil.</title>
        <authorList>
            <person name="Lee D.S."/>
            <person name="Han D.M."/>
            <person name="Baek J.H."/>
            <person name="Choi D.G."/>
            <person name="Jeon J.H."/>
            <person name="Jeon C.O."/>
        </authorList>
    </citation>
    <scope>NUCLEOTIDE SEQUENCE [LARGE SCALE GENOMIC DNA]</scope>
    <source>
        <strain evidence="2">GPA1</strain>
    </source>
</reference>
<evidence type="ECO:0000313" key="1">
    <source>
        <dbReference type="EMBL" id="WZN39157.1"/>
    </source>
</evidence>
<organism evidence="1 2">
    <name type="scientific">Chitinophaga pollutisoli</name>
    <dbReference type="NCBI Taxonomy" id="3133966"/>
    <lineage>
        <taxon>Bacteria</taxon>
        <taxon>Pseudomonadati</taxon>
        <taxon>Bacteroidota</taxon>
        <taxon>Chitinophagia</taxon>
        <taxon>Chitinophagales</taxon>
        <taxon>Chitinophagaceae</taxon>
        <taxon>Chitinophaga</taxon>
    </lineage>
</organism>
<dbReference type="Proteomes" id="UP001485459">
    <property type="component" value="Chromosome"/>
</dbReference>
<proteinExistence type="predicted"/>
<evidence type="ECO:0000313" key="2">
    <source>
        <dbReference type="Proteomes" id="UP001485459"/>
    </source>
</evidence>
<evidence type="ECO:0008006" key="3">
    <source>
        <dbReference type="Google" id="ProtNLM"/>
    </source>
</evidence>
<gene>
    <name evidence="1" type="ORF">WJU16_14225</name>
</gene>